<accession>X1HV67</accession>
<reference evidence="1" key="1">
    <citation type="journal article" date="2014" name="Front. Microbiol.">
        <title>High frequency of phylogenetically diverse reductive dehalogenase-homologous genes in deep subseafloor sedimentary metagenomes.</title>
        <authorList>
            <person name="Kawai M."/>
            <person name="Futagami T."/>
            <person name="Toyoda A."/>
            <person name="Takaki Y."/>
            <person name="Nishi S."/>
            <person name="Hori S."/>
            <person name="Arai W."/>
            <person name="Tsubouchi T."/>
            <person name="Morono Y."/>
            <person name="Uchiyama I."/>
            <person name="Ito T."/>
            <person name="Fujiyama A."/>
            <person name="Inagaki F."/>
            <person name="Takami H."/>
        </authorList>
    </citation>
    <scope>NUCLEOTIDE SEQUENCE</scope>
    <source>
        <strain evidence="1">Expedition CK06-06</strain>
    </source>
</reference>
<comment type="caution">
    <text evidence="1">The sequence shown here is derived from an EMBL/GenBank/DDBJ whole genome shotgun (WGS) entry which is preliminary data.</text>
</comment>
<protein>
    <submittedName>
        <fullName evidence="1">Uncharacterized protein</fullName>
    </submittedName>
</protein>
<dbReference type="AlphaFoldDB" id="X1HV67"/>
<organism evidence="1">
    <name type="scientific">marine sediment metagenome</name>
    <dbReference type="NCBI Taxonomy" id="412755"/>
    <lineage>
        <taxon>unclassified sequences</taxon>
        <taxon>metagenomes</taxon>
        <taxon>ecological metagenomes</taxon>
    </lineage>
</organism>
<sequence length="52" mass="5999">AFLNPHLMIFDELLLRKFRVSLDGLQSIDEQLPMSEKNDLFVSAMLLYLSGE</sequence>
<proteinExistence type="predicted"/>
<dbReference type="EMBL" id="BARU01026094">
    <property type="protein sequence ID" value="GAH74041.1"/>
    <property type="molecule type" value="Genomic_DNA"/>
</dbReference>
<name>X1HV67_9ZZZZ</name>
<gene>
    <name evidence="1" type="ORF">S03H2_41962</name>
</gene>
<evidence type="ECO:0000313" key="1">
    <source>
        <dbReference type="EMBL" id="GAH74041.1"/>
    </source>
</evidence>
<feature type="non-terminal residue" evidence="1">
    <location>
        <position position="1"/>
    </location>
</feature>